<proteinExistence type="predicted"/>
<accession>A0AAD5D8P1</accession>
<dbReference type="InterPro" id="IPR027417">
    <property type="entry name" value="P-loop_NTPase"/>
</dbReference>
<gene>
    <name evidence="2" type="ORF">M8C21_013665</name>
</gene>
<dbReference type="Proteomes" id="UP001206925">
    <property type="component" value="Unassembled WGS sequence"/>
</dbReference>
<dbReference type="Gene3D" id="3.40.50.300">
    <property type="entry name" value="P-loop containing nucleotide triphosphate hydrolases"/>
    <property type="match status" value="1"/>
</dbReference>
<dbReference type="SMART" id="SM00175">
    <property type="entry name" value="RAB"/>
    <property type="match status" value="1"/>
</dbReference>
<protein>
    <submittedName>
        <fullName evidence="2">Uncharacterized protein</fullName>
    </submittedName>
</protein>
<evidence type="ECO:0000313" key="3">
    <source>
        <dbReference type="Proteomes" id="UP001206925"/>
    </source>
</evidence>
<dbReference type="AlphaFoldDB" id="A0AAD5D8P1"/>
<dbReference type="PROSITE" id="PS51419">
    <property type="entry name" value="RAB"/>
    <property type="match status" value="1"/>
</dbReference>
<dbReference type="InterPro" id="IPR050209">
    <property type="entry name" value="Rab_GTPases_membrane_traffic"/>
</dbReference>
<keyword evidence="3" id="KW-1185">Reference proteome</keyword>
<organism evidence="2 3">
    <name type="scientific">Ambrosia artemisiifolia</name>
    <name type="common">Common ragweed</name>
    <dbReference type="NCBI Taxonomy" id="4212"/>
    <lineage>
        <taxon>Eukaryota</taxon>
        <taxon>Viridiplantae</taxon>
        <taxon>Streptophyta</taxon>
        <taxon>Embryophyta</taxon>
        <taxon>Tracheophyta</taxon>
        <taxon>Spermatophyta</taxon>
        <taxon>Magnoliopsida</taxon>
        <taxon>eudicotyledons</taxon>
        <taxon>Gunneridae</taxon>
        <taxon>Pentapetalae</taxon>
        <taxon>asterids</taxon>
        <taxon>campanulids</taxon>
        <taxon>Asterales</taxon>
        <taxon>Asteraceae</taxon>
        <taxon>Asteroideae</taxon>
        <taxon>Heliantheae alliance</taxon>
        <taxon>Heliantheae</taxon>
        <taxon>Ambrosia</taxon>
    </lineage>
</organism>
<name>A0AAD5D8P1_AMBAR</name>
<sequence length="151" mass="16908">MLVGNKTDLRHLREVQTVDAKRFSEQHNTFFMETSALKPLNVENAFTEVLTRIYHIVTNKALNIGHDRMVPPRGQTINAELNEVITPVPSPPAHDFFDTDPFTKAIADLSPNISGTNLDFANFDFLIQGESNSPNSQRLGQESAKKTDDQV</sequence>
<dbReference type="Pfam" id="PF00071">
    <property type="entry name" value="Ras"/>
    <property type="match status" value="1"/>
</dbReference>
<dbReference type="GO" id="GO:0003924">
    <property type="term" value="F:GTPase activity"/>
    <property type="evidence" value="ECO:0007669"/>
    <property type="project" value="InterPro"/>
</dbReference>
<dbReference type="GO" id="GO:0005525">
    <property type="term" value="F:GTP binding"/>
    <property type="evidence" value="ECO:0007669"/>
    <property type="project" value="InterPro"/>
</dbReference>
<feature type="compositionally biased region" description="Polar residues" evidence="1">
    <location>
        <begin position="131"/>
        <end position="140"/>
    </location>
</feature>
<feature type="region of interest" description="Disordered" evidence="1">
    <location>
        <begin position="131"/>
        <end position="151"/>
    </location>
</feature>
<dbReference type="SUPFAM" id="SSF52540">
    <property type="entry name" value="P-loop containing nucleoside triphosphate hydrolases"/>
    <property type="match status" value="1"/>
</dbReference>
<evidence type="ECO:0000313" key="2">
    <source>
        <dbReference type="EMBL" id="KAI7755898.1"/>
    </source>
</evidence>
<dbReference type="InterPro" id="IPR001806">
    <property type="entry name" value="Small_GTPase"/>
</dbReference>
<comment type="caution">
    <text evidence="2">The sequence shown here is derived from an EMBL/GenBank/DDBJ whole genome shotgun (WGS) entry which is preliminary data.</text>
</comment>
<evidence type="ECO:0000256" key="1">
    <source>
        <dbReference type="SAM" id="MobiDB-lite"/>
    </source>
</evidence>
<dbReference type="PANTHER" id="PTHR47979">
    <property type="entry name" value="DRAB11-RELATED"/>
    <property type="match status" value="1"/>
</dbReference>
<dbReference type="EMBL" id="JAMZMK010000717">
    <property type="protein sequence ID" value="KAI7755898.1"/>
    <property type="molecule type" value="Genomic_DNA"/>
</dbReference>
<reference evidence="2" key="1">
    <citation type="submission" date="2022-06" db="EMBL/GenBank/DDBJ databases">
        <title>Uncovering the hologenomic basis of an extraordinary plant invasion.</title>
        <authorList>
            <person name="Bieker V.C."/>
            <person name="Martin M.D."/>
            <person name="Gilbert T."/>
            <person name="Hodgins K."/>
            <person name="Battlay P."/>
            <person name="Petersen B."/>
            <person name="Wilson J."/>
        </authorList>
    </citation>
    <scope>NUCLEOTIDE SEQUENCE</scope>
    <source>
        <strain evidence="2">AA19_3_7</strain>
        <tissue evidence="2">Leaf</tissue>
    </source>
</reference>